<feature type="compositionally biased region" description="Polar residues" evidence="1">
    <location>
        <begin position="73"/>
        <end position="86"/>
    </location>
</feature>
<proteinExistence type="predicted"/>
<evidence type="ECO:0000256" key="1">
    <source>
        <dbReference type="SAM" id="MobiDB-lite"/>
    </source>
</evidence>
<evidence type="ECO:0000313" key="2">
    <source>
        <dbReference type="EMBL" id="KAL2537862.1"/>
    </source>
</evidence>
<sequence length="139" mass="15901">MSGRTRGRPTINHADAPLLETIEDQHPSLQFATIEQFTALQDQIFTIMNMLQRVTASPPPAENPPVVEIPPSKTMQTQEMTSTSRYSIPANWENLLNEKVDEAIATKEEYGTTNFHKRRSIYRIDDECTLPDEVQRANW</sequence>
<organism evidence="2 3">
    <name type="scientific">Forsythia ovata</name>
    <dbReference type="NCBI Taxonomy" id="205694"/>
    <lineage>
        <taxon>Eukaryota</taxon>
        <taxon>Viridiplantae</taxon>
        <taxon>Streptophyta</taxon>
        <taxon>Embryophyta</taxon>
        <taxon>Tracheophyta</taxon>
        <taxon>Spermatophyta</taxon>
        <taxon>Magnoliopsida</taxon>
        <taxon>eudicotyledons</taxon>
        <taxon>Gunneridae</taxon>
        <taxon>Pentapetalae</taxon>
        <taxon>asterids</taxon>
        <taxon>lamiids</taxon>
        <taxon>Lamiales</taxon>
        <taxon>Oleaceae</taxon>
        <taxon>Forsythieae</taxon>
        <taxon>Forsythia</taxon>
    </lineage>
</organism>
<dbReference type="EMBL" id="JBFOLJ010000005">
    <property type="protein sequence ID" value="KAL2537862.1"/>
    <property type="molecule type" value="Genomic_DNA"/>
</dbReference>
<evidence type="ECO:0000313" key="3">
    <source>
        <dbReference type="Proteomes" id="UP001604277"/>
    </source>
</evidence>
<feature type="region of interest" description="Disordered" evidence="1">
    <location>
        <begin position="56"/>
        <end position="86"/>
    </location>
</feature>
<dbReference type="AlphaFoldDB" id="A0ABD1VKX5"/>
<dbReference type="Proteomes" id="UP001604277">
    <property type="component" value="Unassembled WGS sequence"/>
</dbReference>
<protein>
    <submittedName>
        <fullName evidence="2">Uncharacterized protein</fullName>
    </submittedName>
</protein>
<name>A0ABD1VKX5_9LAMI</name>
<keyword evidence="3" id="KW-1185">Reference proteome</keyword>
<comment type="caution">
    <text evidence="2">The sequence shown here is derived from an EMBL/GenBank/DDBJ whole genome shotgun (WGS) entry which is preliminary data.</text>
</comment>
<gene>
    <name evidence="2" type="ORF">Fot_19253</name>
</gene>
<accession>A0ABD1VKX5</accession>
<reference evidence="3" key="1">
    <citation type="submission" date="2024-07" db="EMBL/GenBank/DDBJ databases">
        <title>Two chromosome-level genome assemblies of Korean endemic species Abeliophyllum distichum and Forsythia ovata (Oleaceae).</title>
        <authorList>
            <person name="Jang H."/>
        </authorList>
    </citation>
    <scope>NUCLEOTIDE SEQUENCE [LARGE SCALE GENOMIC DNA]</scope>
</reference>